<evidence type="ECO:0000313" key="3">
    <source>
        <dbReference type="Proteomes" id="UP000287651"/>
    </source>
</evidence>
<protein>
    <submittedName>
        <fullName evidence="2">Uncharacterized protein</fullName>
    </submittedName>
</protein>
<reference evidence="2 3" key="1">
    <citation type="journal article" date="2014" name="Agronomy (Basel)">
        <title>A Draft Genome Sequence for Ensete ventricosum, the Drought-Tolerant Tree Against Hunger.</title>
        <authorList>
            <person name="Harrison J."/>
            <person name="Moore K.A."/>
            <person name="Paszkiewicz K."/>
            <person name="Jones T."/>
            <person name="Grant M."/>
            <person name="Ambacheew D."/>
            <person name="Muzemil S."/>
            <person name="Studholme D.J."/>
        </authorList>
    </citation>
    <scope>NUCLEOTIDE SEQUENCE [LARGE SCALE GENOMIC DNA]</scope>
</reference>
<name>A0A427A5V6_ENSVE</name>
<evidence type="ECO:0000256" key="1">
    <source>
        <dbReference type="SAM" id="MobiDB-lite"/>
    </source>
</evidence>
<dbReference type="AlphaFoldDB" id="A0A427A5V6"/>
<organism evidence="2 3">
    <name type="scientific">Ensete ventricosum</name>
    <name type="common">Abyssinian banana</name>
    <name type="synonym">Musa ensete</name>
    <dbReference type="NCBI Taxonomy" id="4639"/>
    <lineage>
        <taxon>Eukaryota</taxon>
        <taxon>Viridiplantae</taxon>
        <taxon>Streptophyta</taxon>
        <taxon>Embryophyta</taxon>
        <taxon>Tracheophyta</taxon>
        <taxon>Spermatophyta</taxon>
        <taxon>Magnoliopsida</taxon>
        <taxon>Liliopsida</taxon>
        <taxon>Zingiberales</taxon>
        <taxon>Musaceae</taxon>
        <taxon>Ensete</taxon>
    </lineage>
</organism>
<feature type="region of interest" description="Disordered" evidence="1">
    <location>
        <begin position="1"/>
        <end position="23"/>
    </location>
</feature>
<gene>
    <name evidence="2" type="ORF">B296_00035352</name>
</gene>
<accession>A0A427A5V6</accession>
<dbReference type="Proteomes" id="UP000287651">
    <property type="component" value="Unassembled WGS sequence"/>
</dbReference>
<evidence type="ECO:0000313" key="2">
    <source>
        <dbReference type="EMBL" id="RRT71625.1"/>
    </source>
</evidence>
<dbReference type="EMBL" id="AMZH03003652">
    <property type="protein sequence ID" value="RRT71625.1"/>
    <property type="molecule type" value="Genomic_DNA"/>
</dbReference>
<proteinExistence type="predicted"/>
<comment type="caution">
    <text evidence="2">The sequence shown here is derived from an EMBL/GenBank/DDBJ whole genome shotgun (WGS) entry which is preliminary data.</text>
</comment>
<sequence length="81" mass="9311">METGSHGGGLRKRERQWERRRTREEVAAHVDHVTNSGRRRPTAPSFINRLFKDGIFHSAIQVAPSSLPLLYLRLLSVDFDL</sequence>